<dbReference type="FunFam" id="3.30.200.20:FF:000661">
    <property type="entry name" value="Serine-threonine protein kinase plant-type"/>
    <property type="match status" value="1"/>
</dbReference>
<comment type="catalytic activity">
    <reaction evidence="19">
        <text>L-seryl-[protein] + ATP = O-phospho-L-seryl-[protein] + ADP + H(+)</text>
        <dbReference type="Rhea" id="RHEA:17989"/>
        <dbReference type="Rhea" id="RHEA-COMP:9863"/>
        <dbReference type="Rhea" id="RHEA-COMP:11604"/>
        <dbReference type="ChEBI" id="CHEBI:15378"/>
        <dbReference type="ChEBI" id="CHEBI:29999"/>
        <dbReference type="ChEBI" id="CHEBI:30616"/>
        <dbReference type="ChEBI" id="CHEBI:83421"/>
        <dbReference type="ChEBI" id="CHEBI:456216"/>
        <dbReference type="EC" id="2.7.11.1"/>
    </reaction>
</comment>
<feature type="binding site" evidence="20">
    <location>
        <position position="280"/>
    </location>
    <ligand>
        <name>ATP</name>
        <dbReference type="ChEBI" id="CHEBI:30616"/>
    </ligand>
</feature>
<evidence type="ECO:0000256" key="4">
    <source>
        <dbReference type="ARBA" id="ARBA00022527"/>
    </source>
</evidence>
<keyword evidence="12" id="KW-0418">Kinase</keyword>
<dbReference type="EC" id="2.7.11.1" evidence="2"/>
<evidence type="ECO:0000313" key="23">
    <source>
        <dbReference type="Proteomes" id="UP001054889"/>
    </source>
</evidence>
<dbReference type="PANTHER" id="PTHR27008:SF497">
    <property type="entry name" value="OS11G0695000 PROTEIN"/>
    <property type="match status" value="1"/>
</dbReference>
<dbReference type="Proteomes" id="UP001054889">
    <property type="component" value="Unassembled WGS sequence"/>
</dbReference>
<evidence type="ECO:0000256" key="11">
    <source>
        <dbReference type="ARBA" id="ARBA00022741"/>
    </source>
</evidence>
<sequence length="551" mass="60608">MLMENLQNLDLHDNLMVGPIPNEVGMLISIVELHLDNNKFFGSMPLGIGNLSRLQRLTLSYNNLSSSIPYSLWHLDNFIQLDLSHNSLSGKLPSDIGLMRAIAQDSIPDSLGKLTSIVTLDLSDNSLSGNIPKSLANLSYLAYLNLSFNKLEGQIPAGGIFSNIAIGSLVGNRALCGLSRLEFSPCANSSRSKLNILKYVLPSMAAFVIVIICLSLKLKGTFSKKQKEESAPPADGVNHMLDHEIIRATSNFSEENLIGVGSFGRVFKGQLSHGMTVAIKVFNMELERASRSFDAECQALCMARHRNLVRILSTCSNQDFKALMLQYMPNGSLETLLHSEGRPPLGFLKRIGILLDVAMALEYLHHHHFDLILHCDLKPSNVLLDEEFTAHLADFGIAKLLLGDDTSIITASMPGTIGYMAPEYGSMGRASRKSDVFSYGIMLLEVITGKRPTDPAFVAERSLRQQVNDAFRTQIFHVIDPNLLMQEKLGGFGDIGTTSRSSSDTLNSCLVSVVELGLLCTSELPEKRISMTDVVKGLTKIKTEYTRMRNE</sequence>
<evidence type="ECO:0000256" key="13">
    <source>
        <dbReference type="ARBA" id="ARBA00022840"/>
    </source>
</evidence>
<organism evidence="22 23">
    <name type="scientific">Eleusine coracana subsp. coracana</name>
    <dbReference type="NCBI Taxonomy" id="191504"/>
    <lineage>
        <taxon>Eukaryota</taxon>
        <taxon>Viridiplantae</taxon>
        <taxon>Streptophyta</taxon>
        <taxon>Embryophyta</taxon>
        <taxon>Tracheophyta</taxon>
        <taxon>Spermatophyta</taxon>
        <taxon>Magnoliopsida</taxon>
        <taxon>Liliopsida</taxon>
        <taxon>Poales</taxon>
        <taxon>Poaceae</taxon>
        <taxon>PACMAD clade</taxon>
        <taxon>Chloridoideae</taxon>
        <taxon>Cynodonteae</taxon>
        <taxon>Eleusininae</taxon>
        <taxon>Eleusine</taxon>
    </lineage>
</organism>
<dbReference type="SMART" id="SM00220">
    <property type="entry name" value="S_TKc"/>
    <property type="match status" value="1"/>
</dbReference>
<evidence type="ECO:0000256" key="7">
    <source>
        <dbReference type="ARBA" id="ARBA00022679"/>
    </source>
</evidence>
<keyword evidence="7" id="KW-0808">Transferase</keyword>
<dbReference type="Gene3D" id="1.10.510.10">
    <property type="entry name" value="Transferase(Phosphotransferase) domain 1"/>
    <property type="match status" value="1"/>
</dbReference>
<evidence type="ECO:0000256" key="17">
    <source>
        <dbReference type="ARBA" id="ARBA00023180"/>
    </source>
</evidence>
<evidence type="ECO:0000313" key="22">
    <source>
        <dbReference type="EMBL" id="GJN21139.1"/>
    </source>
</evidence>
<evidence type="ECO:0000256" key="6">
    <source>
        <dbReference type="ARBA" id="ARBA00022614"/>
    </source>
</evidence>
<evidence type="ECO:0000256" key="10">
    <source>
        <dbReference type="ARBA" id="ARBA00022737"/>
    </source>
</evidence>
<evidence type="ECO:0000259" key="21">
    <source>
        <dbReference type="PROSITE" id="PS50011"/>
    </source>
</evidence>
<evidence type="ECO:0000256" key="14">
    <source>
        <dbReference type="ARBA" id="ARBA00022989"/>
    </source>
</evidence>
<gene>
    <name evidence="22" type="primary">gb08590</name>
    <name evidence="22" type="ORF">PR202_gb08590</name>
</gene>
<evidence type="ECO:0000256" key="12">
    <source>
        <dbReference type="ARBA" id="ARBA00022777"/>
    </source>
</evidence>
<evidence type="ECO:0000256" key="8">
    <source>
        <dbReference type="ARBA" id="ARBA00022692"/>
    </source>
</evidence>
<keyword evidence="14" id="KW-1133">Transmembrane helix</keyword>
<keyword evidence="16" id="KW-0675">Receptor</keyword>
<reference evidence="22" key="1">
    <citation type="journal article" date="2018" name="DNA Res.">
        <title>Multiple hybrid de novo genome assembly of finger millet, an orphan allotetraploid crop.</title>
        <authorList>
            <person name="Hatakeyama M."/>
            <person name="Aluri S."/>
            <person name="Balachadran M.T."/>
            <person name="Sivarajan S.R."/>
            <person name="Patrignani A."/>
            <person name="Gruter S."/>
            <person name="Poveda L."/>
            <person name="Shimizu-Inatsugi R."/>
            <person name="Baeten J."/>
            <person name="Francoijs K.J."/>
            <person name="Nataraja K.N."/>
            <person name="Reddy Y.A.N."/>
            <person name="Phadnis S."/>
            <person name="Ravikumar R.L."/>
            <person name="Schlapbach R."/>
            <person name="Sreeman S.M."/>
            <person name="Shimizu K.K."/>
        </authorList>
    </citation>
    <scope>NUCLEOTIDE SEQUENCE</scope>
</reference>
<dbReference type="InterPro" id="IPR051809">
    <property type="entry name" value="Plant_receptor-like_S/T_kinase"/>
</dbReference>
<dbReference type="InterPro" id="IPR011009">
    <property type="entry name" value="Kinase-like_dom_sf"/>
</dbReference>
<evidence type="ECO:0000256" key="16">
    <source>
        <dbReference type="ARBA" id="ARBA00023170"/>
    </source>
</evidence>
<evidence type="ECO:0000256" key="3">
    <source>
        <dbReference type="ARBA" id="ARBA00022475"/>
    </source>
</evidence>
<comment type="catalytic activity">
    <reaction evidence="18">
        <text>L-threonyl-[protein] + ATP = O-phospho-L-threonyl-[protein] + ADP + H(+)</text>
        <dbReference type="Rhea" id="RHEA:46608"/>
        <dbReference type="Rhea" id="RHEA-COMP:11060"/>
        <dbReference type="Rhea" id="RHEA-COMP:11605"/>
        <dbReference type="ChEBI" id="CHEBI:15378"/>
        <dbReference type="ChEBI" id="CHEBI:30013"/>
        <dbReference type="ChEBI" id="CHEBI:30616"/>
        <dbReference type="ChEBI" id="CHEBI:61977"/>
        <dbReference type="ChEBI" id="CHEBI:456216"/>
        <dbReference type="EC" id="2.7.11.1"/>
    </reaction>
</comment>
<comment type="subcellular location">
    <subcellularLocation>
        <location evidence="1">Cell membrane</location>
        <topology evidence="1">Single-pass membrane protein</topology>
    </subcellularLocation>
</comment>
<keyword evidence="10" id="KW-0677">Repeat</keyword>
<dbReference type="Gene3D" id="3.30.200.20">
    <property type="entry name" value="Phosphorylase Kinase, domain 1"/>
    <property type="match status" value="1"/>
</dbReference>
<protein>
    <recommendedName>
        <fullName evidence="2">non-specific serine/threonine protein kinase</fullName>
        <ecNumber evidence="2">2.7.11.1</ecNumber>
    </recommendedName>
</protein>
<dbReference type="InterPro" id="IPR017441">
    <property type="entry name" value="Protein_kinase_ATP_BS"/>
</dbReference>
<keyword evidence="23" id="KW-1185">Reference proteome</keyword>
<dbReference type="PANTHER" id="PTHR27008">
    <property type="entry name" value="OS04G0122200 PROTEIN"/>
    <property type="match status" value="1"/>
</dbReference>
<dbReference type="Pfam" id="PF00560">
    <property type="entry name" value="LRR_1"/>
    <property type="match status" value="3"/>
</dbReference>
<evidence type="ECO:0000256" key="20">
    <source>
        <dbReference type="PROSITE-ProRule" id="PRU10141"/>
    </source>
</evidence>
<accession>A0AAV5EEZ9</accession>
<evidence type="ECO:0000256" key="15">
    <source>
        <dbReference type="ARBA" id="ARBA00023136"/>
    </source>
</evidence>
<dbReference type="EMBL" id="BQKI01000075">
    <property type="protein sequence ID" value="GJN21139.1"/>
    <property type="molecule type" value="Genomic_DNA"/>
</dbReference>
<dbReference type="InterPro" id="IPR008271">
    <property type="entry name" value="Ser/Thr_kinase_AS"/>
</dbReference>
<feature type="domain" description="Protein kinase" evidence="21">
    <location>
        <begin position="252"/>
        <end position="546"/>
    </location>
</feature>
<keyword evidence="11 20" id="KW-0547">Nucleotide-binding</keyword>
<dbReference type="PROSITE" id="PS00107">
    <property type="entry name" value="PROTEIN_KINASE_ATP"/>
    <property type="match status" value="1"/>
</dbReference>
<dbReference type="GO" id="GO:0005524">
    <property type="term" value="F:ATP binding"/>
    <property type="evidence" value="ECO:0007669"/>
    <property type="project" value="UniProtKB-UniRule"/>
</dbReference>
<evidence type="ECO:0000256" key="9">
    <source>
        <dbReference type="ARBA" id="ARBA00022729"/>
    </source>
</evidence>
<evidence type="ECO:0000256" key="18">
    <source>
        <dbReference type="ARBA" id="ARBA00047899"/>
    </source>
</evidence>
<keyword evidence="8" id="KW-0812">Transmembrane</keyword>
<dbReference type="GO" id="GO:0005886">
    <property type="term" value="C:plasma membrane"/>
    <property type="evidence" value="ECO:0007669"/>
    <property type="project" value="UniProtKB-SubCell"/>
</dbReference>
<dbReference type="FunFam" id="3.80.10.10:FF:000041">
    <property type="entry name" value="LRR receptor-like serine/threonine-protein kinase ERECTA"/>
    <property type="match status" value="1"/>
</dbReference>
<dbReference type="SUPFAM" id="SSF52058">
    <property type="entry name" value="L domain-like"/>
    <property type="match status" value="1"/>
</dbReference>
<dbReference type="GO" id="GO:0004674">
    <property type="term" value="F:protein serine/threonine kinase activity"/>
    <property type="evidence" value="ECO:0007669"/>
    <property type="project" value="UniProtKB-KW"/>
</dbReference>
<keyword evidence="6" id="KW-0433">Leucine-rich repeat</keyword>
<dbReference type="InterPro" id="IPR001611">
    <property type="entry name" value="Leu-rich_rpt"/>
</dbReference>
<dbReference type="Pfam" id="PF00069">
    <property type="entry name" value="Pkinase"/>
    <property type="match status" value="1"/>
</dbReference>
<keyword evidence="5" id="KW-0597">Phosphoprotein</keyword>
<dbReference type="PROSITE" id="PS50011">
    <property type="entry name" value="PROTEIN_KINASE_DOM"/>
    <property type="match status" value="1"/>
</dbReference>
<keyword evidence="17" id="KW-0325">Glycoprotein</keyword>
<dbReference type="Gene3D" id="3.80.10.10">
    <property type="entry name" value="Ribonuclease Inhibitor"/>
    <property type="match status" value="1"/>
</dbReference>
<dbReference type="PROSITE" id="PS00108">
    <property type="entry name" value="PROTEIN_KINASE_ST"/>
    <property type="match status" value="1"/>
</dbReference>
<dbReference type="InterPro" id="IPR032675">
    <property type="entry name" value="LRR_dom_sf"/>
</dbReference>
<evidence type="ECO:0000256" key="5">
    <source>
        <dbReference type="ARBA" id="ARBA00022553"/>
    </source>
</evidence>
<evidence type="ECO:0000256" key="2">
    <source>
        <dbReference type="ARBA" id="ARBA00012513"/>
    </source>
</evidence>
<evidence type="ECO:0000256" key="1">
    <source>
        <dbReference type="ARBA" id="ARBA00004162"/>
    </source>
</evidence>
<keyword evidence="13 20" id="KW-0067">ATP-binding</keyword>
<dbReference type="FunFam" id="1.10.510.10:FF:000358">
    <property type="entry name" value="Putative leucine-rich repeat receptor-like serine/threonine-protein kinase"/>
    <property type="match status" value="1"/>
</dbReference>
<reference evidence="22" key="2">
    <citation type="submission" date="2021-12" db="EMBL/GenBank/DDBJ databases">
        <title>Resequencing data analysis of finger millet.</title>
        <authorList>
            <person name="Hatakeyama M."/>
            <person name="Aluri S."/>
            <person name="Balachadran M.T."/>
            <person name="Sivarajan S.R."/>
            <person name="Poveda L."/>
            <person name="Shimizu-Inatsugi R."/>
            <person name="Schlapbach R."/>
            <person name="Sreeman S.M."/>
            <person name="Shimizu K.K."/>
        </authorList>
    </citation>
    <scope>NUCLEOTIDE SEQUENCE</scope>
</reference>
<keyword evidence="4" id="KW-0723">Serine/threonine-protein kinase</keyword>
<dbReference type="InterPro" id="IPR000719">
    <property type="entry name" value="Prot_kinase_dom"/>
</dbReference>
<proteinExistence type="predicted"/>
<dbReference type="AlphaFoldDB" id="A0AAV5EEZ9"/>
<keyword evidence="15" id="KW-0472">Membrane</keyword>
<name>A0AAV5EEZ9_ELECO</name>
<comment type="caution">
    <text evidence="22">The sequence shown here is derived from an EMBL/GenBank/DDBJ whole genome shotgun (WGS) entry which is preliminary data.</text>
</comment>
<evidence type="ECO:0000256" key="19">
    <source>
        <dbReference type="ARBA" id="ARBA00048679"/>
    </source>
</evidence>
<dbReference type="SUPFAM" id="SSF56112">
    <property type="entry name" value="Protein kinase-like (PK-like)"/>
    <property type="match status" value="1"/>
</dbReference>
<keyword evidence="3" id="KW-1003">Cell membrane</keyword>
<keyword evidence="9" id="KW-0732">Signal</keyword>